<reference evidence="8 9" key="1">
    <citation type="submission" date="2020-08" db="EMBL/GenBank/DDBJ databases">
        <title>Plant Genome Project.</title>
        <authorList>
            <person name="Zhang R.-G."/>
        </authorList>
    </citation>
    <scope>NUCLEOTIDE SEQUENCE [LARGE SCALE GENOMIC DNA]</scope>
    <source>
        <tissue evidence="8">Rhizome</tissue>
    </source>
</reference>
<gene>
    <name evidence="8" type="ORF">ZIOFF_008536</name>
</gene>
<sequence length="364" mass="39796">MEISGVAMGQWLGLVAAVWVQCIFGNNYTFSRRFGFGLVPPPGGDDGDLRRGDGAVARSRRGGHQKGLGHRHRPRLRPSPHPDDPSHWVSQGPRRVRHPVASRAPIHSPLPLLADVHLLVHGREQHDLDEYGGARNVHPQFLQEPRDGVRDFEGLRGPQHDHLHQHFALFSDDPASFLFLLAVAPTEVCTTAMLFLRESSPEVVEAEDDGTDSQYFRVINAMAVVIAGYLLAFDLTGKHGTVVSRVFAAVLLLLLAVLVAVLIHISLKLICKSRICEKADVEDGGVTELLLTAEVKTMEAEDCHSLRAEEAAETGDRRGRHDSGGCEDGGLLGLVLVVSMRGGSHPEPSQNTSSRPQRLNQHCD</sequence>
<dbReference type="AlphaFoldDB" id="A0A8J5HST7"/>
<dbReference type="Proteomes" id="UP000734854">
    <property type="component" value="Unassembled WGS sequence"/>
</dbReference>
<keyword evidence="4 6" id="KW-0472">Membrane</keyword>
<evidence type="ECO:0000313" key="8">
    <source>
        <dbReference type="EMBL" id="KAG6534633.1"/>
    </source>
</evidence>
<dbReference type="GO" id="GO:0016020">
    <property type="term" value="C:membrane"/>
    <property type="evidence" value="ECO:0007669"/>
    <property type="project" value="UniProtKB-SubCell"/>
</dbReference>
<evidence type="ECO:0000256" key="5">
    <source>
        <dbReference type="SAM" id="MobiDB-lite"/>
    </source>
</evidence>
<feature type="compositionally biased region" description="Basic and acidic residues" evidence="5">
    <location>
        <begin position="306"/>
        <end position="324"/>
    </location>
</feature>
<keyword evidence="9" id="KW-1185">Reference proteome</keyword>
<dbReference type="InterPro" id="IPR010658">
    <property type="entry name" value="Nodulin-like"/>
</dbReference>
<keyword evidence="2 6" id="KW-0812">Transmembrane</keyword>
<evidence type="ECO:0000313" key="9">
    <source>
        <dbReference type="Proteomes" id="UP000734854"/>
    </source>
</evidence>
<dbReference type="Pfam" id="PF06813">
    <property type="entry name" value="Nodulin-like"/>
    <property type="match status" value="1"/>
</dbReference>
<feature type="domain" description="Nodulin-like" evidence="7">
    <location>
        <begin position="166"/>
        <end position="261"/>
    </location>
</feature>
<feature type="transmembrane region" description="Helical" evidence="6">
    <location>
        <begin position="215"/>
        <end position="234"/>
    </location>
</feature>
<feature type="transmembrane region" description="Helical" evidence="6">
    <location>
        <begin position="246"/>
        <end position="267"/>
    </location>
</feature>
<feature type="compositionally biased region" description="Basic residues" evidence="5">
    <location>
        <begin position="58"/>
        <end position="78"/>
    </location>
</feature>
<comment type="subcellular location">
    <subcellularLocation>
        <location evidence="1">Membrane</location>
        <topology evidence="1">Multi-pass membrane protein</topology>
    </subcellularLocation>
</comment>
<keyword evidence="3 6" id="KW-1133">Transmembrane helix</keyword>
<protein>
    <recommendedName>
        <fullName evidence="7">Nodulin-like domain-containing protein</fullName>
    </recommendedName>
</protein>
<feature type="region of interest" description="Disordered" evidence="5">
    <location>
        <begin position="342"/>
        <end position="364"/>
    </location>
</feature>
<feature type="compositionally biased region" description="Polar residues" evidence="5">
    <location>
        <begin position="347"/>
        <end position="364"/>
    </location>
</feature>
<name>A0A8J5HST7_ZINOF</name>
<proteinExistence type="predicted"/>
<feature type="region of interest" description="Disordered" evidence="5">
    <location>
        <begin position="306"/>
        <end position="326"/>
    </location>
</feature>
<evidence type="ECO:0000256" key="4">
    <source>
        <dbReference type="ARBA" id="ARBA00023136"/>
    </source>
</evidence>
<evidence type="ECO:0000256" key="3">
    <source>
        <dbReference type="ARBA" id="ARBA00022989"/>
    </source>
</evidence>
<evidence type="ECO:0000256" key="2">
    <source>
        <dbReference type="ARBA" id="ARBA00022692"/>
    </source>
</evidence>
<evidence type="ECO:0000259" key="7">
    <source>
        <dbReference type="Pfam" id="PF06813"/>
    </source>
</evidence>
<feature type="region of interest" description="Disordered" evidence="5">
    <location>
        <begin position="41"/>
        <end position="97"/>
    </location>
</feature>
<dbReference type="PANTHER" id="PTHR21576:SF167">
    <property type="entry name" value="OS09G0536700 PROTEIN"/>
    <property type="match status" value="1"/>
</dbReference>
<evidence type="ECO:0000256" key="6">
    <source>
        <dbReference type="SAM" id="Phobius"/>
    </source>
</evidence>
<evidence type="ECO:0000256" key="1">
    <source>
        <dbReference type="ARBA" id="ARBA00004141"/>
    </source>
</evidence>
<dbReference type="PANTHER" id="PTHR21576">
    <property type="entry name" value="UNCHARACTERIZED NODULIN-LIKE PROTEIN"/>
    <property type="match status" value="1"/>
</dbReference>
<feature type="transmembrane region" description="Helical" evidence="6">
    <location>
        <begin position="6"/>
        <end position="24"/>
    </location>
</feature>
<organism evidence="8 9">
    <name type="scientific">Zingiber officinale</name>
    <name type="common">Ginger</name>
    <name type="synonym">Amomum zingiber</name>
    <dbReference type="NCBI Taxonomy" id="94328"/>
    <lineage>
        <taxon>Eukaryota</taxon>
        <taxon>Viridiplantae</taxon>
        <taxon>Streptophyta</taxon>
        <taxon>Embryophyta</taxon>
        <taxon>Tracheophyta</taxon>
        <taxon>Spermatophyta</taxon>
        <taxon>Magnoliopsida</taxon>
        <taxon>Liliopsida</taxon>
        <taxon>Zingiberales</taxon>
        <taxon>Zingiberaceae</taxon>
        <taxon>Zingiber</taxon>
    </lineage>
</organism>
<accession>A0A8J5HST7</accession>
<comment type="caution">
    <text evidence="8">The sequence shown here is derived from an EMBL/GenBank/DDBJ whole genome shotgun (WGS) entry which is preliminary data.</text>
</comment>
<dbReference type="EMBL" id="JACMSC010000002">
    <property type="protein sequence ID" value="KAG6534633.1"/>
    <property type="molecule type" value="Genomic_DNA"/>
</dbReference>